<evidence type="ECO:0000313" key="2">
    <source>
        <dbReference type="Proteomes" id="UP000236731"/>
    </source>
</evidence>
<dbReference type="Proteomes" id="UP000236731">
    <property type="component" value="Unassembled WGS sequence"/>
</dbReference>
<dbReference type="RefSeq" id="WP_103907836.1">
    <property type="nucleotide sequence ID" value="NZ_CP049246.1"/>
</dbReference>
<protein>
    <submittedName>
        <fullName evidence="1">Coenzyme PQQ synthesis protein D (PqqD)</fullName>
    </submittedName>
</protein>
<evidence type="ECO:0000313" key="1">
    <source>
        <dbReference type="EMBL" id="SEG73308.1"/>
    </source>
</evidence>
<dbReference type="InterPro" id="IPR041881">
    <property type="entry name" value="PqqD_sf"/>
</dbReference>
<keyword evidence="2" id="KW-1185">Reference proteome</keyword>
<dbReference type="Gene3D" id="1.10.10.1150">
    <property type="entry name" value="Coenzyme PQQ synthesis protein D (PqqD)"/>
    <property type="match status" value="1"/>
</dbReference>
<dbReference type="OrthoDB" id="9795908at2"/>
<dbReference type="Pfam" id="PF05402">
    <property type="entry name" value="PqqD"/>
    <property type="match status" value="1"/>
</dbReference>
<gene>
    <name evidence="1" type="ORF">SAMN05421877_11653</name>
</gene>
<sequence length="89" mass="10048">MKIRSELQIRKVGEDFIIVDPGQDMVDMSKVFTLNDTAAFVWNELKDIDFTEQTIIELLLANYDVDSETAAGDAKRLIDELRSGGLLIE</sequence>
<proteinExistence type="predicted"/>
<reference evidence="2" key="1">
    <citation type="submission" date="2016-10" db="EMBL/GenBank/DDBJ databases">
        <authorList>
            <person name="Varghese N."/>
            <person name="Submissions S."/>
        </authorList>
    </citation>
    <scope>NUCLEOTIDE SEQUENCE [LARGE SCALE GENOMIC DNA]</scope>
    <source>
        <strain evidence="2">DSM 22361</strain>
    </source>
</reference>
<dbReference type="AlphaFoldDB" id="A0A1H6CK54"/>
<accession>A0A1H6CK54</accession>
<dbReference type="EMBL" id="FNUT01000016">
    <property type="protein sequence ID" value="SEG73308.1"/>
    <property type="molecule type" value="Genomic_DNA"/>
</dbReference>
<organism evidence="1 2">
    <name type="scientific">Sphingobacterium lactis</name>
    <dbReference type="NCBI Taxonomy" id="797291"/>
    <lineage>
        <taxon>Bacteria</taxon>
        <taxon>Pseudomonadati</taxon>
        <taxon>Bacteroidota</taxon>
        <taxon>Sphingobacteriia</taxon>
        <taxon>Sphingobacteriales</taxon>
        <taxon>Sphingobacteriaceae</taxon>
        <taxon>Sphingobacterium</taxon>
    </lineage>
</organism>
<name>A0A1H6CK54_9SPHI</name>
<dbReference type="InterPro" id="IPR008792">
    <property type="entry name" value="PQQD"/>
</dbReference>